<sequence length="236" mass="26205">GRKLRWPVPRVVVAADDQRVVDAVERHTGLLEDRLNAREIELVSPDDRWGELNYSAEADMSKLGPEFGDRAGRVMNALNEARIDEPSLEAIEDAVADVLEANEEITDEMVSFVTQTPDGVAGTAFGTDGDDRGVAYVDASLTADIESEGYAREVIRRVQEMRKDLDLDVEERIALDLEIDDDRVADLVADREDLISEEVRADERRAVEDGHRKEWDVEGVTMEIAIEPLAAAEASD</sequence>
<evidence type="ECO:0000313" key="1">
    <source>
        <dbReference type="EMBL" id="MFC6768806.1"/>
    </source>
</evidence>
<evidence type="ECO:0000313" key="2">
    <source>
        <dbReference type="Proteomes" id="UP001596383"/>
    </source>
</evidence>
<dbReference type="Pfam" id="PF19302">
    <property type="entry name" value="DUF5915"/>
    <property type="match status" value="1"/>
</dbReference>
<comment type="caution">
    <text evidence="1">The sequence shown here is derived from an EMBL/GenBank/DDBJ whole genome shotgun (WGS) entry which is preliminary data.</text>
</comment>
<dbReference type="SUPFAM" id="SSF47323">
    <property type="entry name" value="Anticodon-binding domain of a subclass of class I aminoacyl-tRNA synthetases"/>
    <property type="match status" value="1"/>
</dbReference>
<dbReference type="PANTHER" id="PTHR42780">
    <property type="entry name" value="SOLEUCYL-TRNA SYNTHETASE"/>
    <property type="match status" value="1"/>
</dbReference>
<dbReference type="RefSeq" id="WP_273741540.1">
    <property type="nucleotide sequence ID" value="NZ_JAQIVI010000623.1"/>
</dbReference>
<dbReference type="InterPro" id="IPR009080">
    <property type="entry name" value="tRNAsynth_Ia_anticodon-bd"/>
</dbReference>
<feature type="non-terminal residue" evidence="1">
    <location>
        <position position="1"/>
    </location>
</feature>
<dbReference type="AlphaFoldDB" id="A0ABD5SZU4"/>
<dbReference type="Proteomes" id="UP001596383">
    <property type="component" value="Unassembled WGS sequence"/>
</dbReference>
<dbReference type="EMBL" id="JBHSWV010000623">
    <property type="protein sequence ID" value="MFC6768806.1"/>
    <property type="molecule type" value="Genomic_DNA"/>
</dbReference>
<keyword evidence="2" id="KW-1185">Reference proteome</keyword>
<protein>
    <submittedName>
        <fullName evidence="1">DUF5915 domain-containing protein</fullName>
    </submittedName>
</protein>
<accession>A0ABD5SZU4</accession>
<proteinExistence type="predicted"/>
<organism evidence="1 2">
    <name type="scientific">Natrinema soli</name>
    <dbReference type="NCBI Taxonomy" id="1930624"/>
    <lineage>
        <taxon>Archaea</taxon>
        <taxon>Methanobacteriati</taxon>
        <taxon>Methanobacteriota</taxon>
        <taxon>Stenosarchaea group</taxon>
        <taxon>Halobacteria</taxon>
        <taxon>Halobacteriales</taxon>
        <taxon>Natrialbaceae</taxon>
        <taxon>Natrinema</taxon>
    </lineage>
</organism>
<gene>
    <name evidence="1" type="ORF">ACFQE6_28485</name>
</gene>
<reference evidence="1 2" key="1">
    <citation type="journal article" date="2019" name="Int. J. Syst. Evol. Microbiol.">
        <title>The Global Catalogue of Microorganisms (GCM) 10K type strain sequencing project: providing services to taxonomists for standard genome sequencing and annotation.</title>
        <authorList>
            <consortium name="The Broad Institute Genomics Platform"/>
            <consortium name="The Broad Institute Genome Sequencing Center for Infectious Disease"/>
            <person name="Wu L."/>
            <person name="Ma J."/>
        </authorList>
    </citation>
    <scope>NUCLEOTIDE SEQUENCE [LARGE SCALE GENOMIC DNA]</scope>
    <source>
        <strain evidence="1 2">LMG 29247</strain>
    </source>
</reference>
<name>A0ABD5SZU4_9EURY</name>
<dbReference type="PANTHER" id="PTHR42780:SF1">
    <property type="entry name" value="ISOLEUCINE--TRNA LIGASE, CYTOPLASMIC"/>
    <property type="match status" value="1"/>
</dbReference>
<dbReference type="InterPro" id="IPR023586">
    <property type="entry name" value="Ile-tRNA-ligase_type2"/>
</dbReference>